<dbReference type="STRING" id="1249552.PS2015_2874"/>
<dbReference type="GO" id="GO:0015562">
    <property type="term" value="F:efflux transmembrane transporter activity"/>
    <property type="evidence" value="ECO:0007669"/>
    <property type="project" value="TreeGrafter"/>
</dbReference>
<dbReference type="Proteomes" id="UP000065641">
    <property type="component" value="Chromosome"/>
</dbReference>
<sequence length="376" mass="40838">MSAALVFVVLVRTPERLPLAAPDQAIASVRVAEVSSGIVQLDVQSQGRVQASRRVSLSAATAGPVSWVSPSLVAGGYFSKDEVILRVDSSDYETALERARSGLSQAQSDARFAREELERNTALADQRLISETQLRDLQRQAENTSLRVRDAQAAVAQAELDLRRSEIRAPFNTIVESTSIDIGQQVGRGAALAILLHADEVEIRLPLAINQLDYLDLPLGIRGEIPAELQPDVMVTGLLGKEKQNWQGKLVRMEASIDTGSNAIQAIARVSQDAEGIPLPIGLYVNATISGREVENIVSLPREVVRGNNRVLVVDTENRLWFRDVDVLRLESDRVLVRGGLADGERICLSPIQTIIDGMRVNVVDNAPATTLSAAY</sequence>
<dbReference type="EMBL" id="CP013189">
    <property type="protein sequence ID" value="ALO47503.1"/>
    <property type="molecule type" value="Genomic_DNA"/>
</dbReference>
<reference evidence="4 5" key="1">
    <citation type="submission" date="2015-11" db="EMBL/GenBank/DDBJ databases">
        <authorList>
            <person name="Zhang Y."/>
            <person name="Guo Z."/>
        </authorList>
    </citation>
    <scope>NUCLEOTIDE SEQUENCE [LARGE SCALE GENOMIC DNA]</scope>
    <source>
        <strain evidence="4 5">KCTC 32221</strain>
    </source>
</reference>
<evidence type="ECO:0000313" key="4">
    <source>
        <dbReference type="EMBL" id="ALO47503.1"/>
    </source>
</evidence>
<gene>
    <name evidence="4" type="ORF">PS2015_2874</name>
</gene>
<dbReference type="Gene3D" id="2.40.30.170">
    <property type="match status" value="1"/>
</dbReference>
<evidence type="ECO:0000313" key="5">
    <source>
        <dbReference type="Proteomes" id="UP000065641"/>
    </source>
</evidence>
<dbReference type="Gene3D" id="2.40.420.20">
    <property type="match status" value="1"/>
</dbReference>
<dbReference type="NCBIfam" id="TIGR01730">
    <property type="entry name" value="RND_mfp"/>
    <property type="match status" value="1"/>
</dbReference>
<name>A0A0S2KHP8_9GAMM</name>
<dbReference type="Gene3D" id="2.40.50.100">
    <property type="match status" value="1"/>
</dbReference>
<keyword evidence="2" id="KW-0175">Coiled coil</keyword>
<comment type="similarity">
    <text evidence="1">Belongs to the membrane fusion protein (MFP) (TC 8.A.1) family.</text>
</comment>
<dbReference type="Gene3D" id="1.10.287.470">
    <property type="entry name" value="Helix hairpin bin"/>
    <property type="match status" value="1"/>
</dbReference>
<dbReference type="PANTHER" id="PTHR30469">
    <property type="entry name" value="MULTIDRUG RESISTANCE PROTEIN MDTA"/>
    <property type="match status" value="1"/>
</dbReference>
<dbReference type="GO" id="GO:1990281">
    <property type="term" value="C:efflux pump complex"/>
    <property type="evidence" value="ECO:0007669"/>
    <property type="project" value="TreeGrafter"/>
</dbReference>
<dbReference type="InterPro" id="IPR006143">
    <property type="entry name" value="RND_pump_MFP"/>
</dbReference>
<keyword evidence="5" id="KW-1185">Reference proteome</keyword>
<dbReference type="SUPFAM" id="SSF111369">
    <property type="entry name" value="HlyD-like secretion proteins"/>
    <property type="match status" value="1"/>
</dbReference>
<evidence type="ECO:0000256" key="2">
    <source>
        <dbReference type="SAM" id="Coils"/>
    </source>
</evidence>
<dbReference type="InterPro" id="IPR058624">
    <property type="entry name" value="MdtA-like_HH"/>
</dbReference>
<organism evidence="4 5">
    <name type="scientific">Pseudohongiella spirulinae</name>
    <dbReference type="NCBI Taxonomy" id="1249552"/>
    <lineage>
        <taxon>Bacteria</taxon>
        <taxon>Pseudomonadati</taxon>
        <taxon>Pseudomonadota</taxon>
        <taxon>Gammaproteobacteria</taxon>
        <taxon>Pseudomonadales</taxon>
        <taxon>Pseudohongiellaceae</taxon>
        <taxon>Pseudohongiella</taxon>
    </lineage>
</organism>
<feature type="domain" description="Multidrug resistance protein MdtA-like alpha-helical hairpin" evidence="3">
    <location>
        <begin position="96"/>
        <end position="163"/>
    </location>
</feature>
<evidence type="ECO:0000256" key="1">
    <source>
        <dbReference type="ARBA" id="ARBA00009477"/>
    </source>
</evidence>
<evidence type="ECO:0000259" key="3">
    <source>
        <dbReference type="Pfam" id="PF25876"/>
    </source>
</evidence>
<protein>
    <submittedName>
        <fullName evidence="4">Putative HlyD family secretion protein</fullName>
    </submittedName>
</protein>
<dbReference type="KEGG" id="pspi:PS2015_2874"/>
<dbReference type="PANTHER" id="PTHR30469:SF12">
    <property type="entry name" value="MULTIDRUG RESISTANCE PROTEIN MDTA"/>
    <property type="match status" value="1"/>
</dbReference>
<dbReference type="Pfam" id="PF25876">
    <property type="entry name" value="HH_MFP_RND"/>
    <property type="match status" value="1"/>
</dbReference>
<accession>A0A0S2KHP8</accession>
<dbReference type="AlphaFoldDB" id="A0A0S2KHP8"/>
<feature type="coiled-coil region" evidence="2">
    <location>
        <begin position="96"/>
        <end position="168"/>
    </location>
</feature>
<proteinExistence type="inferred from homology"/>